<comment type="subcellular location">
    <subcellularLocation>
        <location evidence="1">Cell membrane</location>
        <topology evidence="1">Multi-pass membrane protein</topology>
    </subcellularLocation>
</comment>
<name>A0A3B0WFX1_9ZZZZ</name>
<feature type="transmembrane region" description="Helical" evidence="8">
    <location>
        <begin position="260"/>
        <end position="279"/>
    </location>
</feature>
<evidence type="ECO:0000256" key="8">
    <source>
        <dbReference type="SAM" id="Phobius"/>
    </source>
</evidence>
<evidence type="ECO:0000256" key="7">
    <source>
        <dbReference type="ARBA" id="ARBA00023136"/>
    </source>
</evidence>
<evidence type="ECO:0000256" key="6">
    <source>
        <dbReference type="ARBA" id="ARBA00022989"/>
    </source>
</evidence>
<evidence type="ECO:0000256" key="1">
    <source>
        <dbReference type="ARBA" id="ARBA00004651"/>
    </source>
</evidence>
<keyword evidence="4 8" id="KW-0812">Transmembrane</keyword>
<protein>
    <submittedName>
        <fullName evidence="10">Eight transmembrane protein EpsH / EpsI protein</fullName>
    </submittedName>
</protein>
<accession>A0A3B0WFX1</accession>
<keyword evidence="5" id="KW-0378">Hydrolase</keyword>
<keyword evidence="3" id="KW-0645">Protease</keyword>
<dbReference type="InterPro" id="IPR017540">
    <property type="entry name" value="Exosortase-1"/>
</dbReference>
<dbReference type="InterPro" id="IPR026392">
    <property type="entry name" value="Exo/Archaeosortase_dom"/>
</dbReference>
<reference evidence="10" key="1">
    <citation type="submission" date="2018-06" db="EMBL/GenBank/DDBJ databases">
        <authorList>
            <person name="Zhirakovskaya E."/>
        </authorList>
    </citation>
    <scope>NUCLEOTIDE SEQUENCE</scope>
</reference>
<feature type="domain" description="Methanolan biosynthesis EpsI" evidence="9">
    <location>
        <begin position="314"/>
        <end position="507"/>
    </location>
</feature>
<dbReference type="InterPro" id="IPR013426">
    <property type="entry name" value="EpsH-like"/>
</dbReference>
<dbReference type="EMBL" id="UOFD01000079">
    <property type="protein sequence ID" value="VAW54755.1"/>
    <property type="molecule type" value="Genomic_DNA"/>
</dbReference>
<feature type="transmembrane region" description="Helical" evidence="8">
    <location>
        <begin position="106"/>
        <end position="123"/>
    </location>
</feature>
<feature type="transmembrane region" description="Helical" evidence="8">
    <location>
        <begin position="14"/>
        <end position="33"/>
    </location>
</feature>
<feature type="transmembrane region" description="Helical" evidence="8">
    <location>
        <begin position="82"/>
        <end position="100"/>
    </location>
</feature>
<evidence type="ECO:0000256" key="4">
    <source>
        <dbReference type="ARBA" id="ARBA00022692"/>
    </source>
</evidence>
<dbReference type="InterPro" id="IPR014263">
    <property type="entry name" value="Methanolan_biosynth_EpsI"/>
</dbReference>
<feature type="transmembrane region" description="Helical" evidence="8">
    <location>
        <begin position="53"/>
        <end position="70"/>
    </location>
</feature>
<feature type="transmembrane region" description="Helical" evidence="8">
    <location>
        <begin position="194"/>
        <end position="212"/>
    </location>
</feature>
<evidence type="ECO:0000256" key="3">
    <source>
        <dbReference type="ARBA" id="ARBA00022670"/>
    </source>
</evidence>
<keyword evidence="6 8" id="KW-1133">Transmembrane helix</keyword>
<dbReference type="GO" id="GO:0005886">
    <property type="term" value="C:plasma membrane"/>
    <property type="evidence" value="ECO:0007669"/>
    <property type="project" value="UniProtKB-SubCell"/>
</dbReference>
<dbReference type="NCBIfam" id="TIGR03109">
    <property type="entry name" value="exosort_XrtA"/>
    <property type="match status" value="1"/>
</dbReference>
<evidence type="ECO:0000259" key="9">
    <source>
        <dbReference type="Pfam" id="PF11984"/>
    </source>
</evidence>
<dbReference type="NCBIfam" id="TIGR02602">
    <property type="entry name" value="8TM_EpsH"/>
    <property type="match status" value="1"/>
</dbReference>
<dbReference type="GO" id="GO:0006508">
    <property type="term" value="P:proteolysis"/>
    <property type="evidence" value="ECO:0007669"/>
    <property type="project" value="UniProtKB-KW"/>
</dbReference>
<feature type="transmembrane region" description="Helical" evidence="8">
    <location>
        <begin position="307"/>
        <end position="328"/>
    </location>
</feature>
<feature type="transmembrane region" description="Helical" evidence="8">
    <location>
        <begin position="219"/>
        <end position="245"/>
    </location>
</feature>
<dbReference type="GO" id="GO:0008233">
    <property type="term" value="F:peptidase activity"/>
    <property type="evidence" value="ECO:0007669"/>
    <property type="project" value="UniProtKB-KW"/>
</dbReference>
<evidence type="ECO:0000256" key="5">
    <source>
        <dbReference type="ARBA" id="ARBA00022801"/>
    </source>
</evidence>
<dbReference type="NCBIfam" id="TIGR04178">
    <property type="entry name" value="exo_archaeo"/>
    <property type="match status" value="1"/>
</dbReference>
<dbReference type="InterPro" id="IPR019127">
    <property type="entry name" value="Exosortase"/>
</dbReference>
<proteinExistence type="predicted"/>
<dbReference type="AlphaFoldDB" id="A0A3B0WFX1"/>
<evidence type="ECO:0000313" key="10">
    <source>
        <dbReference type="EMBL" id="VAW54755.1"/>
    </source>
</evidence>
<dbReference type="NCBIfam" id="TIGR02914">
    <property type="entry name" value="EpsI_fam"/>
    <property type="match status" value="1"/>
</dbReference>
<sequence>MNDDVITEVSSKKAWRMAAILIACLLLFTLILYQQTTLYLLALWNPFSDAEYGHGYLVLIISGYLVFYNRENLAMQTPCPEFGVLFFLLLAVMLWVLATLVGIEAVQAIALLLLIIIMVWALLGSRAMRWLIFPLLYISFAIPVWFLLSPFLQEITADVVFWAIRVMEIPAMREENTIILPAGKLLIEEACSGLRYLLAALTLGALYAYLNFKTFRGRLLVIFISVVAAVFANSLRVLVVVYLAYKTDMQHPFVSDHLSLGWYIFAGVLAVLLFADVCLNKASQQECSTSGKDEAIALSCSKNQKKIVIHAFIVVSIVAAGAGTIFLINNQPQLAVYQKPEKLMLTSNDWLLLPHYEDDWTPKYKGAISQKMVFQNQQGQKIQLFLGIYPTQKQGEEVINDLNRITDGRTWRTLYQKEKLVDAGKYLVLEQLLKDNSGVRRLVWYWYRVAKRTTVNKYQAKVYQVLGLLQGRQQASVIAIATKFDGEVESSRHLLSRFIEQVGSPIEKIADGGE</sequence>
<dbReference type="Pfam" id="PF11984">
    <property type="entry name" value="DUF3485"/>
    <property type="match status" value="1"/>
</dbReference>
<keyword evidence="2" id="KW-1003">Cell membrane</keyword>
<evidence type="ECO:0000256" key="2">
    <source>
        <dbReference type="ARBA" id="ARBA00022475"/>
    </source>
</evidence>
<gene>
    <name evidence="10" type="ORF">MNBD_GAMMA06-577</name>
</gene>
<keyword evidence="7 8" id="KW-0472">Membrane</keyword>
<dbReference type="Pfam" id="PF09721">
    <property type="entry name" value="Exosortase_EpsH"/>
    <property type="match status" value="1"/>
</dbReference>
<feature type="transmembrane region" description="Helical" evidence="8">
    <location>
        <begin position="130"/>
        <end position="148"/>
    </location>
</feature>
<organism evidence="10">
    <name type="scientific">hydrothermal vent metagenome</name>
    <dbReference type="NCBI Taxonomy" id="652676"/>
    <lineage>
        <taxon>unclassified sequences</taxon>
        <taxon>metagenomes</taxon>
        <taxon>ecological metagenomes</taxon>
    </lineage>
</organism>